<dbReference type="NCBIfam" id="TIGR02595">
    <property type="entry name" value="PEP_CTERM"/>
    <property type="match status" value="1"/>
</dbReference>
<dbReference type="AlphaFoldDB" id="A0AAW9QK44"/>
<keyword evidence="6" id="KW-1185">Reference proteome</keyword>
<evidence type="ECO:0000259" key="4">
    <source>
        <dbReference type="Pfam" id="PF09992"/>
    </source>
</evidence>
<evidence type="ECO:0000256" key="2">
    <source>
        <dbReference type="SAM" id="SignalP"/>
    </source>
</evidence>
<keyword evidence="1" id="KW-0812">Transmembrane</keyword>
<keyword evidence="1" id="KW-0472">Membrane</keyword>
<dbReference type="RefSeq" id="WP_332291222.1">
    <property type="nucleotide sequence ID" value="NZ_JAZIBG010000036.1"/>
</dbReference>
<keyword evidence="2" id="KW-0732">Signal</keyword>
<sequence>MKITLLRGAGMAAVTLALSLGAGLAQAAKVLGDWTPVFQGIDYLTAYETDVQYPGEAGLRRLAVNAMRIDLTDPGIRFMTTPGNGTLAGDTQSQTTGAFLEQHDLQVAVNANFFSPCCAAATQPKDLTGLAISEGQVVSPADYNSIPPGGTADSLVITQDNRAAITHVAPGSDVSLFYSAVSGGPVLVNAGEIAVSLAPADSWSAQNPRTAVGISADGSFLLLMTIDGRQPGYSEGATLYETASWLLALGAYQGLNLDGGGSTSMVMADADGDAQYLNRLSAGAPRFNGNHLGVYAAALPVPEPSTYLMLAIGLLVLAAATRGRRMR</sequence>
<keyword evidence="5" id="KW-0378">Hydrolase</keyword>
<keyword evidence="1" id="KW-1133">Transmembrane helix</keyword>
<dbReference type="PANTHER" id="PTHR40446">
    <property type="entry name" value="N-ACETYLGLUCOSAMINE-1-PHOSPHODIESTER ALPHA-N-ACETYLGLUCOSAMINIDASE"/>
    <property type="match status" value="1"/>
</dbReference>
<feature type="domain" description="Phosphodiester glycosidase" evidence="4">
    <location>
        <begin position="105"/>
        <end position="295"/>
    </location>
</feature>
<proteinExistence type="predicted"/>
<dbReference type="EMBL" id="JAZIBG010000036">
    <property type="protein sequence ID" value="MEF7615882.1"/>
    <property type="molecule type" value="Genomic_DNA"/>
</dbReference>
<dbReference type="GO" id="GO:0016798">
    <property type="term" value="F:hydrolase activity, acting on glycosyl bonds"/>
    <property type="evidence" value="ECO:0007669"/>
    <property type="project" value="UniProtKB-KW"/>
</dbReference>
<feature type="domain" description="Ice-binding protein C-terminal" evidence="3">
    <location>
        <begin position="300"/>
        <end position="325"/>
    </location>
</feature>
<accession>A0AAW9QK44</accession>
<dbReference type="PANTHER" id="PTHR40446:SF2">
    <property type="entry name" value="N-ACETYLGLUCOSAMINE-1-PHOSPHODIESTER ALPHA-N-ACETYLGLUCOSAMINIDASE"/>
    <property type="match status" value="1"/>
</dbReference>
<gene>
    <name evidence="5" type="ORF">V4F39_18350</name>
</gene>
<dbReference type="Pfam" id="PF07589">
    <property type="entry name" value="PEP-CTERM"/>
    <property type="match status" value="1"/>
</dbReference>
<dbReference type="InterPro" id="IPR013424">
    <property type="entry name" value="Ice-binding_C"/>
</dbReference>
<keyword evidence="5" id="KW-0326">Glycosidase</keyword>
<feature type="transmembrane region" description="Helical" evidence="1">
    <location>
        <begin position="304"/>
        <end position="321"/>
    </location>
</feature>
<evidence type="ECO:0000256" key="1">
    <source>
        <dbReference type="SAM" id="Phobius"/>
    </source>
</evidence>
<feature type="chain" id="PRO_5043320233" evidence="2">
    <location>
        <begin position="28"/>
        <end position="327"/>
    </location>
</feature>
<evidence type="ECO:0000313" key="6">
    <source>
        <dbReference type="Proteomes" id="UP001336250"/>
    </source>
</evidence>
<dbReference type="Proteomes" id="UP001336250">
    <property type="component" value="Unassembled WGS sequence"/>
</dbReference>
<feature type="signal peptide" evidence="2">
    <location>
        <begin position="1"/>
        <end position="27"/>
    </location>
</feature>
<evidence type="ECO:0000259" key="3">
    <source>
        <dbReference type="Pfam" id="PF07589"/>
    </source>
</evidence>
<dbReference type="InterPro" id="IPR018711">
    <property type="entry name" value="NAGPA"/>
</dbReference>
<dbReference type="Pfam" id="PF09992">
    <property type="entry name" value="NAGPA"/>
    <property type="match status" value="1"/>
</dbReference>
<organism evidence="5 6">
    <name type="scientific">Aquincola agrisoli</name>
    <dbReference type="NCBI Taxonomy" id="3119538"/>
    <lineage>
        <taxon>Bacteria</taxon>
        <taxon>Pseudomonadati</taxon>
        <taxon>Pseudomonadota</taxon>
        <taxon>Betaproteobacteria</taxon>
        <taxon>Burkholderiales</taxon>
        <taxon>Sphaerotilaceae</taxon>
        <taxon>Aquincola</taxon>
    </lineage>
</organism>
<protein>
    <submittedName>
        <fullName evidence="5">Phosphodiester glycosidase family protein</fullName>
    </submittedName>
</protein>
<comment type="caution">
    <text evidence="5">The sequence shown here is derived from an EMBL/GenBank/DDBJ whole genome shotgun (WGS) entry which is preliminary data.</text>
</comment>
<name>A0AAW9QK44_9BURK</name>
<reference evidence="5 6" key="1">
    <citation type="submission" date="2024-02" db="EMBL/GenBank/DDBJ databases">
        <title>Genome sequence of Aquincola sp. MAHUQ-54.</title>
        <authorList>
            <person name="Huq M.A."/>
        </authorList>
    </citation>
    <scope>NUCLEOTIDE SEQUENCE [LARGE SCALE GENOMIC DNA]</scope>
    <source>
        <strain evidence="5 6">MAHUQ-54</strain>
    </source>
</reference>
<evidence type="ECO:0000313" key="5">
    <source>
        <dbReference type="EMBL" id="MEF7615882.1"/>
    </source>
</evidence>